<keyword evidence="2" id="KW-0808">Transferase</keyword>
<dbReference type="PROSITE" id="PS51186">
    <property type="entry name" value="GNAT"/>
    <property type="match status" value="1"/>
</dbReference>
<dbReference type="SUPFAM" id="SSF55729">
    <property type="entry name" value="Acyl-CoA N-acyltransferases (Nat)"/>
    <property type="match status" value="1"/>
</dbReference>
<dbReference type="Pfam" id="PF00583">
    <property type="entry name" value="Acetyltransf_1"/>
    <property type="match status" value="1"/>
</dbReference>
<organism evidence="2 3">
    <name type="scientific">Ostreibacterium oceani</name>
    <dbReference type="NCBI Taxonomy" id="2654998"/>
    <lineage>
        <taxon>Bacteria</taxon>
        <taxon>Pseudomonadati</taxon>
        <taxon>Pseudomonadota</taxon>
        <taxon>Gammaproteobacteria</taxon>
        <taxon>Cardiobacteriales</taxon>
        <taxon>Ostreibacteriaceae</taxon>
        <taxon>Ostreibacterium</taxon>
    </lineage>
</organism>
<reference evidence="2 3" key="1">
    <citation type="submission" date="2019-10" db="EMBL/GenBank/DDBJ databases">
        <title>Cardiobacteriales fam. a chemoheterotrophic member of the order Cardiobacteriales, and proposal of Cardiobacteriales fam. nov.</title>
        <authorList>
            <person name="Wang C."/>
        </authorList>
    </citation>
    <scope>NUCLEOTIDE SEQUENCE [LARGE SCALE GENOMIC DNA]</scope>
    <source>
        <strain evidence="2 3">ML27</strain>
    </source>
</reference>
<gene>
    <name evidence="2" type="ORF">GCU85_00720</name>
</gene>
<accession>A0A6N7EQW8</accession>
<dbReference type="NCBIfam" id="NF040501">
    <property type="entry name" value="resist_ArsN2"/>
    <property type="match status" value="1"/>
</dbReference>
<dbReference type="Gene3D" id="3.40.630.30">
    <property type="match status" value="1"/>
</dbReference>
<comment type="caution">
    <text evidence="2">The sequence shown here is derived from an EMBL/GenBank/DDBJ whole genome shotgun (WGS) entry which is preliminary data.</text>
</comment>
<feature type="domain" description="N-acetyltransferase" evidence="1">
    <location>
        <begin position="1"/>
        <end position="147"/>
    </location>
</feature>
<dbReference type="CDD" id="cd04301">
    <property type="entry name" value="NAT_SF"/>
    <property type="match status" value="1"/>
</dbReference>
<protein>
    <submittedName>
        <fullName evidence="2">GNAT family N-acetyltransferase</fullName>
    </submittedName>
</protein>
<proteinExistence type="predicted"/>
<keyword evidence="3" id="KW-1185">Reference proteome</keyword>
<dbReference type="EMBL" id="WHNW01000001">
    <property type="protein sequence ID" value="MPV85254.1"/>
    <property type="molecule type" value="Genomic_DNA"/>
</dbReference>
<dbReference type="GO" id="GO:0016747">
    <property type="term" value="F:acyltransferase activity, transferring groups other than amino-acyl groups"/>
    <property type="evidence" value="ECO:0007669"/>
    <property type="project" value="InterPro"/>
</dbReference>
<dbReference type="Proteomes" id="UP000471298">
    <property type="component" value="Unassembled WGS sequence"/>
</dbReference>
<dbReference type="InterPro" id="IPR000182">
    <property type="entry name" value="GNAT_dom"/>
</dbReference>
<name>A0A6N7EQW8_9GAMM</name>
<evidence type="ECO:0000259" key="1">
    <source>
        <dbReference type="PROSITE" id="PS51186"/>
    </source>
</evidence>
<sequence>MMPSGNALEKMTYNQEIKALLLSCDLPVADLQQDNRVCFFGIRHEGSLLGVIGVEVCGDFGLLRSLAIASSHRNKGLGKRLVSFAEKWAMQVELKALYLLTTEADSFFGRLGYERWPRSAAPSRITETPQFSTLCPDAAIFMHKGLGISPRSNESVQ</sequence>
<dbReference type="InParanoid" id="A0A6N7EQW8"/>
<evidence type="ECO:0000313" key="3">
    <source>
        <dbReference type="Proteomes" id="UP000471298"/>
    </source>
</evidence>
<evidence type="ECO:0000313" key="2">
    <source>
        <dbReference type="EMBL" id="MPV85254.1"/>
    </source>
</evidence>
<dbReference type="InterPro" id="IPR016181">
    <property type="entry name" value="Acyl_CoA_acyltransferase"/>
</dbReference>
<dbReference type="AlphaFoldDB" id="A0A6N7EQW8"/>